<dbReference type="Proteomes" id="UP000315842">
    <property type="component" value="Unassembled WGS sequence"/>
</dbReference>
<accession>A0A4Y3K9X7</accession>
<evidence type="ECO:0008006" key="3">
    <source>
        <dbReference type="Google" id="ProtNLM"/>
    </source>
</evidence>
<dbReference type="RefSeq" id="WP_141320355.1">
    <property type="nucleotide sequence ID" value="NZ_BJLP01000025.1"/>
</dbReference>
<name>A0A4Y3K9X7_CELUD</name>
<evidence type="ECO:0000313" key="1">
    <source>
        <dbReference type="EMBL" id="GEA81279.1"/>
    </source>
</evidence>
<keyword evidence="2" id="KW-1185">Reference proteome</keyword>
<sequence>MSGLPAPGVEVAETEAWHSGAGLISDVATLAGQARSGSWVDATLSTAALAGNGVALGVDPLGAAVAWGVGWVLDHVQPLKGWLDEVGGDADQVTAYARTWETIERDLVAAADGLESDVARDLASMSGPAVAAYRGVASVQVEAARTVAHAAGALGSALAACAKLVRMVHDLIRDAIADVVSSVVCCTNPVSAVARASRLAARWGVRLGPQVVALARTIDNLVDLVRSVTRPIRAVGEFLRRRQEGIGLSSAVGPAVTGIGYFTTAVAPFLPGPAAPAASVPPCAPRPSP</sequence>
<reference evidence="1 2" key="1">
    <citation type="submission" date="2019-06" db="EMBL/GenBank/DDBJ databases">
        <title>Whole genome shotgun sequence of Cellulomonas uda NBRC 3747.</title>
        <authorList>
            <person name="Hosoyama A."/>
            <person name="Uohara A."/>
            <person name="Ohji S."/>
            <person name="Ichikawa N."/>
        </authorList>
    </citation>
    <scope>NUCLEOTIDE SEQUENCE [LARGE SCALE GENOMIC DNA]</scope>
    <source>
        <strain evidence="1 2">NBRC 3747</strain>
    </source>
</reference>
<dbReference type="AlphaFoldDB" id="A0A4Y3K9X7"/>
<protein>
    <recommendedName>
        <fullName evidence="3">PPE family domain-containing protein</fullName>
    </recommendedName>
</protein>
<dbReference type="EMBL" id="BJLP01000025">
    <property type="protein sequence ID" value="GEA81279.1"/>
    <property type="molecule type" value="Genomic_DNA"/>
</dbReference>
<proteinExistence type="predicted"/>
<organism evidence="1 2">
    <name type="scientific">Cellulomonas uda</name>
    <dbReference type="NCBI Taxonomy" id="1714"/>
    <lineage>
        <taxon>Bacteria</taxon>
        <taxon>Bacillati</taxon>
        <taxon>Actinomycetota</taxon>
        <taxon>Actinomycetes</taxon>
        <taxon>Micrococcales</taxon>
        <taxon>Cellulomonadaceae</taxon>
        <taxon>Cellulomonas</taxon>
    </lineage>
</organism>
<evidence type="ECO:0000313" key="2">
    <source>
        <dbReference type="Proteomes" id="UP000315842"/>
    </source>
</evidence>
<comment type="caution">
    <text evidence="1">The sequence shown here is derived from an EMBL/GenBank/DDBJ whole genome shotgun (WGS) entry which is preliminary data.</text>
</comment>
<gene>
    <name evidence="1" type="ORF">CUD01_17230</name>
</gene>